<dbReference type="GO" id="GO:0016301">
    <property type="term" value="F:kinase activity"/>
    <property type="evidence" value="ECO:0007669"/>
    <property type="project" value="UniProtKB-KW"/>
</dbReference>
<name>A0AAN6S4K6_9PEZI</name>
<keyword evidence="3" id="KW-1185">Reference proteome</keyword>
<dbReference type="InterPro" id="IPR051678">
    <property type="entry name" value="AGP_Transferase"/>
</dbReference>
<dbReference type="Proteomes" id="UP001303473">
    <property type="component" value="Unassembled WGS sequence"/>
</dbReference>
<evidence type="ECO:0000313" key="3">
    <source>
        <dbReference type="Proteomes" id="UP001303473"/>
    </source>
</evidence>
<proteinExistence type="predicted"/>
<dbReference type="AlphaFoldDB" id="A0AAN6S4K6"/>
<dbReference type="SUPFAM" id="SSF56112">
    <property type="entry name" value="Protein kinase-like (PK-like)"/>
    <property type="match status" value="1"/>
</dbReference>
<protein>
    <submittedName>
        <fullName evidence="2">Kinase-like domain-containing protein</fullName>
    </submittedName>
</protein>
<gene>
    <name evidence="2" type="ORF">QBC46DRAFT_384101</name>
</gene>
<dbReference type="PANTHER" id="PTHR21310">
    <property type="entry name" value="AMINOGLYCOSIDE PHOSPHOTRANSFERASE-RELATED-RELATED"/>
    <property type="match status" value="1"/>
</dbReference>
<dbReference type="EMBL" id="MU853790">
    <property type="protein sequence ID" value="KAK3940907.1"/>
    <property type="molecule type" value="Genomic_DNA"/>
</dbReference>
<dbReference type="PANTHER" id="PTHR21310:SF48">
    <property type="entry name" value="AMINOGLYCOSIDE PHOSPHOTRANSFERASE DOMAIN-CONTAINING PROTEIN"/>
    <property type="match status" value="1"/>
</dbReference>
<reference evidence="3" key="1">
    <citation type="journal article" date="2023" name="Mol. Phylogenet. Evol.">
        <title>Genome-scale phylogeny and comparative genomics of the fungal order Sordariales.</title>
        <authorList>
            <person name="Hensen N."/>
            <person name="Bonometti L."/>
            <person name="Westerberg I."/>
            <person name="Brannstrom I.O."/>
            <person name="Guillou S."/>
            <person name="Cros-Aarteil S."/>
            <person name="Calhoun S."/>
            <person name="Haridas S."/>
            <person name="Kuo A."/>
            <person name="Mondo S."/>
            <person name="Pangilinan J."/>
            <person name="Riley R."/>
            <person name="LaButti K."/>
            <person name="Andreopoulos B."/>
            <person name="Lipzen A."/>
            <person name="Chen C."/>
            <person name="Yan M."/>
            <person name="Daum C."/>
            <person name="Ng V."/>
            <person name="Clum A."/>
            <person name="Steindorff A."/>
            <person name="Ohm R.A."/>
            <person name="Martin F."/>
            <person name="Silar P."/>
            <person name="Natvig D.O."/>
            <person name="Lalanne C."/>
            <person name="Gautier V."/>
            <person name="Ament-Velasquez S.L."/>
            <person name="Kruys A."/>
            <person name="Hutchinson M.I."/>
            <person name="Powell A.J."/>
            <person name="Barry K."/>
            <person name="Miller A.N."/>
            <person name="Grigoriev I.V."/>
            <person name="Debuchy R."/>
            <person name="Gladieux P."/>
            <person name="Hiltunen Thoren M."/>
            <person name="Johannesson H."/>
        </authorList>
    </citation>
    <scope>NUCLEOTIDE SEQUENCE [LARGE SCALE GENOMIC DNA]</scope>
    <source>
        <strain evidence="3">CBS 340.73</strain>
    </source>
</reference>
<dbReference type="Pfam" id="PF01636">
    <property type="entry name" value="APH"/>
    <property type="match status" value="1"/>
</dbReference>
<keyword evidence="2" id="KW-0808">Transferase</keyword>
<evidence type="ECO:0000313" key="2">
    <source>
        <dbReference type="EMBL" id="KAK3940907.1"/>
    </source>
</evidence>
<dbReference type="InterPro" id="IPR011009">
    <property type="entry name" value="Kinase-like_dom_sf"/>
</dbReference>
<dbReference type="InterPro" id="IPR002575">
    <property type="entry name" value="Aminoglycoside_PTrfase"/>
</dbReference>
<accession>A0AAN6S4K6</accession>
<organism evidence="2 3">
    <name type="scientific">Diplogelasinospora grovesii</name>
    <dbReference type="NCBI Taxonomy" id="303347"/>
    <lineage>
        <taxon>Eukaryota</taxon>
        <taxon>Fungi</taxon>
        <taxon>Dikarya</taxon>
        <taxon>Ascomycota</taxon>
        <taxon>Pezizomycotina</taxon>
        <taxon>Sordariomycetes</taxon>
        <taxon>Sordariomycetidae</taxon>
        <taxon>Sordariales</taxon>
        <taxon>Diplogelasinosporaceae</taxon>
        <taxon>Diplogelasinospora</taxon>
    </lineage>
</organism>
<keyword evidence="2" id="KW-0418">Kinase</keyword>
<comment type="caution">
    <text evidence="2">The sequence shown here is derived from an EMBL/GenBank/DDBJ whole genome shotgun (WGS) entry which is preliminary data.</text>
</comment>
<evidence type="ECO:0000259" key="1">
    <source>
        <dbReference type="Pfam" id="PF01636"/>
    </source>
</evidence>
<dbReference type="Gene3D" id="3.90.1200.10">
    <property type="match status" value="1"/>
</dbReference>
<sequence length="289" mass="32940">MDDSCEVHFLSEHLPEPLPTLKAIEEAKETFEPTVTSSKVTRIGEHYVVKRGRFDVMEGWTMLYLRKAATDIAVPDVYAIFTERATKRNFIVMEYIQGTDLRAIWGGLEVSKKEDITAQLAAYFANMRALPSPGFFGRALPLEFDKLDKQPLPDFLFNTIEGVEFGGPFATVRQLGQGLVETMKANRASDPERANFYGRVVPKILAEGTPVFTHGDLQLRNIVLRHDGKVFIVDWGLSGWFPSCWEYCYAIYASSFQDDWHAWIPKFLPESFPECLLLLILRDIYWGAL</sequence>
<feature type="domain" description="Aminoglycoside phosphotransferase" evidence="1">
    <location>
        <begin position="46"/>
        <end position="259"/>
    </location>
</feature>